<sequence length="120" mass="13673">VRLTVQVDNGVLRNCMSLARWKQYGHLLGRALPSKTQLSVANGCKFWPYRRWWGEVSVGGVSAVISFEIFECDGAFDILLGKPWLHSVHALHNYETDEIHIRSSGCETVLYNEPRIAKDR</sequence>
<dbReference type="AlphaFoldDB" id="A0AAD7EJC3"/>
<accession>A0AAD7EJC3</accession>
<protein>
    <submittedName>
        <fullName evidence="1">Uncharacterized protein</fullName>
    </submittedName>
</protein>
<evidence type="ECO:0000313" key="2">
    <source>
        <dbReference type="Proteomes" id="UP001218218"/>
    </source>
</evidence>
<dbReference type="Gene3D" id="2.40.70.10">
    <property type="entry name" value="Acid Proteases"/>
    <property type="match status" value="1"/>
</dbReference>
<evidence type="ECO:0000313" key="1">
    <source>
        <dbReference type="EMBL" id="KAJ7330930.1"/>
    </source>
</evidence>
<name>A0AAD7EJC3_9AGAR</name>
<organism evidence="1 2">
    <name type="scientific">Mycena albidolilacea</name>
    <dbReference type="NCBI Taxonomy" id="1033008"/>
    <lineage>
        <taxon>Eukaryota</taxon>
        <taxon>Fungi</taxon>
        <taxon>Dikarya</taxon>
        <taxon>Basidiomycota</taxon>
        <taxon>Agaricomycotina</taxon>
        <taxon>Agaricomycetes</taxon>
        <taxon>Agaricomycetidae</taxon>
        <taxon>Agaricales</taxon>
        <taxon>Marasmiineae</taxon>
        <taxon>Mycenaceae</taxon>
        <taxon>Mycena</taxon>
    </lineage>
</organism>
<dbReference type="InterPro" id="IPR021109">
    <property type="entry name" value="Peptidase_aspartic_dom_sf"/>
</dbReference>
<feature type="non-terminal residue" evidence="1">
    <location>
        <position position="1"/>
    </location>
</feature>
<proteinExistence type="predicted"/>
<comment type="caution">
    <text evidence="1">The sequence shown here is derived from an EMBL/GenBank/DDBJ whole genome shotgun (WGS) entry which is preliminary data.</text>
</comment>
<reference evidence="1" key="1">
    <citation type="submission" date="2023-03" db="EMBL/GenBank/DDBJ databases">
        <title>Massive genome expansion in bonnet fungi (Mycena s.s.) driven by repeated elements and novel gene families across ecological guilds.</title>
        <authorList>
            <consortium name="Lawrence Berkeley National Laboratory"/>
            <person name="Harder C.B."/>
            <person name="Miyauchi S."/>
            <person name="Viragh M."/>
            <person name="Kuo A."/>
            <person name="Thoen E."/>
            <person name="Andreopoulos B."/>
            <person name="Lu D."/>
            <person name="Skrede I."/>
            <person name="Drula E."/>
            <person name="Henrissat B."/>
            <person name="Morin E."/>
            <person name="Kohler A."/>
            <person name="Barry K."/>
            <person name="LaButti K."/>
            <person name="Morin E."/>
            <person name="Salamov A."/>
            <person name="Lipzen A."/>
            <person name="Mereny Z."/>
            <person name="Hegedus B."/>
            <person name="Baldrian P."/>
            <person name="Stursova M."/>
            <person name="Weitz H."/>
            <person name="Taylor A."/>
            <person name="Grigoriev I.V."/>
            <person name="Nagy L.G."/>
            <person name="Martin F."/>
            <person name="Kauserud H."/>
        </authorList>
    </citation>
    <scope>NUCLEOTIDE SEQUENCE</scope>
    <source>
        <strain evidence="1">CBHHK002</strain>
    </source>
</reference>
<gene>
    <name evidence="1" type="ORF">DFH08DRAFT_708521</name>
</gene>
<dbReference type="CDD" id="cd00303">
    <property type="entry name" value="retropepsin_like"/>
    <property type="match status" value="1"/>
</dbReference>
<keyword evidence="2" id="KW-1185">Reference proteome</keyword>
<dbReference type="Proteomes" id="UP001218218">
    <property type="component" value="Unassembled WGS sequence"/>
</dbReference>
<dbReference type="EMBL" id="JARIHO010000036">
    <property type="protein sequence ID" value="KAJ7330930.1"/>
    <property type="molecule type" value="Genomic_DNA"/>
</dbReference>